<reference evidence="1" key="1">
    <citation type="submission" date="2022-07" db="EMBL/GenBank/DDBJ databases">
        <title>Phylogenomic reconstructions and comparative analyses of Kickxellomycotina fungi.</title>
        <authorList>
            <person name="Reynolds N.K."/>
            <person name="Stajich J.E."/>
            <person name="Barry K."/>
            <person name="Grigoriev I.V."/>
            <person name="Crous P."/>
            <person name="Smith M.E."/>
        </authorList>
    </citation>
    <scope>NUCLEOTIDE SEQUENCE</scope>
    <source>
        <strain evidence="1">BCRC 34191</strain>
    </source>
</reference>
<protein>
    <submittedName>
        <fullName evidence="1">Uncharacterized protein</fullName>
    </submittedName>
</protein>
<dbReference type="Proteomes" id="UP001140066">
    <property type="component" value="Unassembled WGS sequence"/>
</dbReference>
<dbReference type="EMBL" id="JANBUK010000003">
    <property type="protein sequence ID" value="KAJ2792828.1"/>
    <property type="molecule type" value="Genomic_DNA"/>
</dbReference>
<organism evidence="1 2">
    <name type="scientific">Coemansia linderi</name>
    <dbReference type="NCBI Taxonomy" id="2663919"/>
    <lineage>
        <taxon>Eukaryota</taxon>
        <taxon>Fungi</taxon>
        <taxon>Fungi incertae sedis</taxon>
        <taxon>Zoopagomycota</taxon>
        <taxon>Kickxellomycotina</taxon>
        <taxon>Kickxellomycetes</taxon>
        <taxon>Kickxellales</taxon>
        <taxon>Kickxellaceae</taxon>
        <taxon>Coemansia</taxon>
    </lineage>
</organism>
<proteinExistence type="predicted"/>
<sequence length="766" mass="81064">MHPQAQAAYRQAPRRLASLNDSASQQTQQIQGARLAGAAAAAAGGAAFISEEYLSYLVGGPCNRFALALKSSLENEIDWACARLGAATLHAPESWSLKTHAPFLVEAVLGVLERSRKEAAHARGGGRLRQALLAGTGRAGVVERARRRAELLATALFNMAQVGDNAAAMAQDLRVTVECTQWLRAAAGDAGLASVQAELLDVLDVLVPLAPEPAFDGAPVRAWPAFGARAAGLDALALVESCLWEQLVRVVCESAERKLVVGAVRVLVQSVSCHPQLARDILALPAPPWSRAGGCVGALLSARAAELLLAPDAEIVGACLELLLNAVRLEAMAQALDEELDAFARRAAANGGAAGVKRRRRPEPSSGADSGAQTPSFLGPVRPASAAPAAGSEPTMLPDGLAAHVALVLQQWASAVSPPQPAASQPLDSPADALARPGAPDRSRTAPAPANRPPTEPELREACTWVLLNYELAPQQSHAQPPCVAVADIFSRYIVAKHAQTVPRIGRALSLSEIVRVIAAVFPKATLQQLGAKAAATSSTDSLVALYLRPKTQASTPIPALHVDAAAQPPAAAPNSCLWLGCGAAFASEGEALAHIATHIGGADACRWRTCNRIPASQDLGPRERERWIARHVLAHGPFFKDAAVEPEPEKRAEAAPLDLFALAKSIREEKSRILLDVSPLFANGYVPPDHHAHEVVLRLVMQGIGLIDQLQTWADRREGLRGLQDKARVWRNADEVLERLVFVAAQPLPTTHFAMRLLSVLRSTE</sequence>
<keyword evidence="2" id="KW-1185">Reference proteome</keyword>
<gene>
    <name evidence="1" type="ORF">GGI18_000072</name>
</gene>
<evidence type="ECO:0000313" key="1">
    <source>
        <dbReference type="EMBL" id="KAJ2792828.1"/>
    </source>
</evidence>
<evidence type="ECO:0000313" key="2">
    <source>
        <dbReference type="Proteomes" id="UP001140066"/>
    </source>
</evidence>
<accession>A0ACC1KQ22</accession>
<comment type="caution">
    <text evidence="1">The sequence shown here is derived from an EMBL/GenBank/DDBJ whole genome shotgun (WGS) entry which is preliminary data.</text>
</comment>
<name>A0ACC1KQ22_9FUNG</name>